<comment type="similarity">
    <text evidence="5">Belongs to the SAT4 family.</text>
</comment>
<dbReference type="PANTHER" id="PTHR33048:SF93">
    <property type="entry name" value="INTEGRAL MEMBRANE PROTEIN"/>
    <property type="match status" value="1"/>
</dbReference>
<keyword evidence="4 7" id="KW-0472">Membrane</keyword>
<dbReference type="GO" id="GO:0016020">
    <property type="term" value="C:membrane"/>
    <property type="evidence" value="ECO:0007669"/>
    <property type="project" value="UniProtKB-SubCell"/>
</dbReference>
<dbReference type="PANTHER" id="PTHR33048">
    <property type="entry name" value="PTH11-LIKE INTEGRAL MEMBRANE PROTEIN (AFU_ORTHOLOGUE AFUA_5G11245)"/>
    <property type="match status" value="1"/>
</dbReference>
<feature type="transmembrane region" description="Helical" evidence="7">
    <location>
        <begin position="268"/>
        <end position="294"/>
    </location>
</feature>
<feature type="compositionally biased region" description="Low complexity" evidence="6">
    <location>
        <begin position="454"/>
        <end position="464"/>
    </location>
</feature>
<dbReference type="InterPro" id="IPR049326">
    <property type="entry name" value="Rhodopsin_dom_fungi"/>
</dbReference>
<dbReference type="EMBL" id="MU003696">
    <property type="protein sequence ID" value="KAF2813111.1"/>
    <property type="molecule type" value="Genomic_DNA"/>
</dbReference>
<evidence type="ECO:0000256" key="1">
    <source>
        <dbReference type="ARBA" id="ARBA00004141"/>
    </source>
</evidence>
<evidence type="ECO:0000256" key="2">
    <source>
        <dbReference type="ARBA" id="ARBA00022692"/>
    </source>
</evidence>
<comment type="subcellular location">
    <subcellularLocation>
        <location evidence="1">Membrane</location>
        <topology evidence="1">Multi-pass membrane protein</topology>
    </subcellularLocation>
</comment>
<feature type="transmembrane region" description="Helical" evidence="7">
    <location>
        <begin position="188"/>
        <end position="213"/>
    </location>
</feature>
<protein>
    <recommendedName>
        <fullName evidence="8">Rhodopsin domain-containing protein</fullName>
    </recommendedName>
</protein>
<evidence type="ECO:0000256" key="4">
    <source>
        <dbReference type="ARBA" id="ARBA00023136"/>
    </source>
</evidence>
<dbReference type="GeneID" id="54468073"/>
<keyword evidence="2 7" id="KW-0812">Transmembrane</keyword>
<evidence type="ECO:0000313" key="10">
    <source>
        <dbReference type="Proteomes" id="UP000504636"/>
    </source>
</evidence>
<feature type="transmembrane region" description="Helical" evidence="7">
    <location>
        <begin position="422"/>
        <end position="440"/>
    </location>
</feature>
<reference evidence="11" key="3">
    <citation type="submission" date="2025-04" db="UniProtKB">
        <authorList>
            <consortium name="RefSeq"/>
        </authorList>
    </citation>
    <scope>IDENTIFICATION</scope>
    <source>
        <strain evidence="11">CBS 304.34</strain>
    </source>
</reference>
<proteinExistence type="inferred from homology"/>
<feature type="transmembrane region" description="Helical" evidence="7">
    <location>
        <begin position="349"/>
        <end position="370"/>
    </location>
</feature>
<organism evidence="9">
    <name type="scientific">Mytilinidion resinicola</name>
    <dbReference type="NCBI Taxonomy" id="574789"/>
    <lineage>
        <taxon>Eukaryota</taxon>
        <taxon>Fungi</taxon>
        <taxon>Dikarya</taxon>
        <taxon>Ascomycota</taxon>
        <taxon>Pezizomycotina</taxon>
        <taxon>Dothideomycetes</taxon>
        <taxon>Pleosporomycetidae</taxon>
        <taxon>Mytilinidiales</taxon>
        <taxon>Mytilinidiaceae</taxon>
        <taxon>Mytilinidion</taxon>
    </lineage>
</organism>
<name>A0A6A6YWD7_9PEZI</name>
<reference evidence="9 11" key="1">
    <citation type="journal article" date="2020" name="Stud. Mycol.">
        <title>101 Dothideomycetes genomes: a test case for predicting lifestyles and emergence of pathogens.</title>
        <authorList>
            <person name="Haridas S."/>
            <person name="Albert R."/>
            <person name="Binder M."/>
            <person name="Bloem J."/>
            <person name="Labutti K."/>
            <person name="Salamov A."/>
            <person name="Andreopoulos B."/>
            <person name="Baker S."/>
            <person name="Barry K."/>
            <person name="Bills G."/>
            <person name="Bluhm B."/>
            <person name="Cannon C."/>
            <person name="Castanera R."/>
            <person name="Culley D."/>
            <person name="Daum C."/>
            <person name="Ezra D."/>
            <person name="Gonzalez J."/>
            <person name="Henrissat B."/>
            <person name="Kuo A."/>
            <person name="Liang C."/>
            <person name="Lipzen A."/>
            <person name="Lutzoni F."/>
            <person name="Magnuson J."/>
            <person name="Mondo S."/>
            <person name="Nolan M."/>
            <person name="Ohm R."/>
            <person name="Pangilinan J."/>
            <person name="Park H.-J."/>
            <person name="Ramirez L."/>
            <person name="Alfaro M."/>
            <person name="Sun H."/>
            <person name="Tritt A."/>
            <person name="Yoshinaga Y."/>
            <person name="Zwiers L.-H."/>
            <person name="Turgeon B."/>
            <person name="Goodwin S."/>
            <person name="Spatafora J."/>
            <person name="Crous P."/>
            <person name="Grigoriev I."/>
        </authorList>
    </citation>
    <scope>NUCLEOTIDE SEQUENCE</scope>
    <source>
        <strain evidence="9 11">CBS 304.34</strain>
    </source>
</reference>
<feature type="transmembrane region" description="Helical" evidence="7">
    <location>
        <begin position="225"/>
        <end position="248"/>
    </location>
</feature>
<evidence type="ECO:0000259" key="8">
    <source>
        <dbReference type="Pfam" id="PF20684"/>
    </source>
</evidence>
<feature type="region of interest" description="Disordered" evidence="6">
    <location>
        <begin position="454"/>
        <end position="473"/>
    </location>
</feature>
<dbReference type="Proteomes" id="UP000504636">
    <property type="component" value="Unplaced"/>
</dbReference>
<gene>
    <name evidence="9 11" type="ORF">BDZ99DRAFT_556429</name>
</gene>
<dbReference type="RefSeq" id="XP_033580075.1">
    <property type="nucleotide sequence ID" value="XM_033727180.1"/>
</dbReference>
<evidence type="ECO:0000256" key="7">
    <source>
        <dbReference type="SAM" id="Phobius"/>
    </source>
</evidence>
<dbReference type="AlphaFoldDB" id="A0A6A6YWD7"/>
<evidence type="ECO:0000256" key="5">
    <source>
        <dbReference type="ARBA" id="ARBA00038359"/>
    </source>
</evidence>
<evidence type="ECO:0000256" key="3">
    <source>
        <dbReference type="ARBA" id="ARBA00022989"/>
    </source>
</evidence>
<sequence>MDLWSDFGQDFHLNRPPLSLPSQTPPSFTAVINVKLQQHEYGDGPHQSECSSFLSVTAGMIRTFRRQDQLRARLRPSNHFLSLLHAKWSIEVRPAVANPRGRLDHLLGAVVGPLLGNPCPTCPSIFRGGARTICQNTAHETPWALSLDSDPGLRVIMATMRLFVSNPLLIVSSLRFPCLTQHGGPRGMGPTVVAVTLLEMFLALAFVVARTWARIKLFSGMRADGYWLLRMGSDAFTAVAIAGAYRGLGQRNDKLTDVEEIKKLSKLFFTYAGIFPISIATSKAAVATFLLIILVKKKHKIILYTSMSIIALLCLLEFIGLFIQCFPVYSNWNPFITDKVCKFNVTAVGYTLAGYSTFLDFFLAALPWFFLRSLQIKRRERLTINISLSAGVFAGICGIIRLQQLVALEAATDRNYQFAATVIWSSTEFTVSIICTCFPATRTLYRRYVKCLTSSTGDSTTSRSGSRRARNTGNMYTLNDRSVNGNGVTVTGGATSMGGGIGGVGGRNKANGSDESILGDEFRMQNVHGIKQTTNVVVEFEDWDGDTRKVKDGETDKSVEVV</sequence>
<evidence type="ECO:0000256" key="6">
    <source>
        <dbReference type="SAM" id="MobiDB-lite"/>
    </source>
</evidence>
<keyword evidence="3 7" id="KW-1133">Transmembrane helix</keyword>
<dbReference type="InterPro" id="IPR052337">
    <property type="entry name" value="SAT4-like"/>
</dbReference>
<feature type="transmembrane region" description="Helical" evidence="7">
    <location>
        <begin position="382"/>
        <end position="402"/>
    </location>
</feature>
<dbReference type="Pfam" id="PF20684">
    <property type="entry name" value="Fung_rhodopsin"/>
    <property type="match status" value="1"/>
</dbReference>
<evidence type="ECO:0000313" key="9">
    <source>
        <dbReference type="EMBL" id="KAF2813111.1"/>
    </source>
</evidence>
<feature type="transmembrane region" description="Helical" evidence="7">
    <location>
        <begin position="301"/>
        <end position="329"/>
    </location>
</feature>
<feature type="domain" description="Rhodopsin" evidence="8">
    <location>
        <begin position="209"/>
        <end position="447"/>
    </location>
</feature>
<accession>A0A6A6YWD7</accession>
<dbReference type="OrthoDB" id="5417844at2759"/>
<keyword evidence="10" id="KW-1185">Reference proteome</keyword>
<reference evidence="11" key="2">
    <citation type="submission" date="2020-04" db="EMBL/GenBank/DDBJ databases">
        <authorList>
            <consortium name="NCBI Genome Project"/>
        </authorList>
    </citation>
    <scope>NUCLEOTIDE SEQUENCE</scope>
    <source>
        <strain evidence="11">CBS 304.34</strain>
    </source>
</reference>
<evidence type="ECO:0000313" key="11">
    <source>
        <dbReference type="RefSeq" id="XP_033580075.1"/>
    </source>
</evidence>